<accession>G3MSX1</accession>
<dbReference type="EMBL" id="JO844972">
    <property type="protein sequence ID" value="AEO36589.1"/>
    <property type="molecule type" value="mRNA"/>
</dbReference>
<evidence type="ECO:0000259" key="2">
    <source>
        <dbReference type="PROSITE" id="PS00028"/>
    </source>
</evidence>
<feature type="domain" description="C2H2-type" evidence="2">
    <location>
        <begin position="150"/>
        <end position="172"/>
    </location>
</feature>
<feature type="region of interest" description="Disordered" evidence="1">
    <location>
        <begin position="87"/>
        <end position="117"/>
    </location>
</feature>
<dbReference type="InterPro" id="IPR013087">
    <property type="entry name" value="Znf_C2H2_type"/>
</dbReference>
<dbReference type="PROSITE" id="PS00028">
    <property type="entry name" value="ZINC_FINGER_C2H2_1"/>
    <property type="match status" value="1"/>
</dbReference>
<protein>
    <recommendedName>
        <fullName evidence="2">C2H2-type domain-containing protein</fullName>
    </recommendedName>
</protein>
<sequence length="395" mass="44054">MFDNDEDDTHLCLDAKSYITHRKQHCCKIVRNDSALLSVVSPTAEHQYEPSSQRADDFFSSLELQSIQTSIPSESHGCCTASKVGQADEDLEDAEDSDNDLYPPTSHTGGKWKPGWGPPARSDWKAVVQHKEVPLQPIKEPATSPEEFICIPCNRHYSNNFSYARHKETWYHLKRSACISAVNVKSTKRRQALIAKMSAEEGEKHSTTSSICHASDVRTETCCKRPSYCLEAEQQQTSSTVAASPTQPSCSPSHYICNENEVINLEKSLPTRKCSGMVLSQATTSLHGKQNFKCIGNGQDPVPVQGESAELHCITCNTQFLSHDEFSLHQCHFTTSRQTGKQFLYSTELPPEQHSKYSFWWATTIDKEADTKGSSIQLCKGYLAHTAKSWSASPI</sequence>
<evidence type="ECO:0000313" key="3">
    <source>
        <dbReference type="EMBL" id="AEO36589.1"/>
    </source>
</evidence>
<evidence type="ECO:0000256" key="1">
    <source>
        <dbReference type="SAM" id="MobiDB-lite"/>
    </source>
</evidence>
<reference evidence="3" key="1">
    <citation type="journal article" date="2011" name="PLoS ONE">
        <title>A deep insight into the sialotranscriptome of the gulf coast tick, Amblyomma maculatum.</title>
        <authorList>
            <person name="Karim S."/>
            <person name="Singh P."/>
            <person name="Ribeiro J.M."/>
        </authorList>
    </citation>
    <scope>NUCLEOTIDE SEQUENCE</scope>
    <source>
        <tissue evidence="3">Salivary gland</tissue>
    </source>
</reference>
<dbReference type="AlphaFoldDB" id="G3MSX1"/>
<name>G3MSX1_AMBMU</name>
<feature type="compositionally biased region" description="Acidic residues" evidence="1">
    <location>
        <begin position="87"/>
        <end position="99"/>
    </location>
</feature>
<proteinExistence type="evidence at transcript level"/>
<organism evidence="3">
    <name type="scientific">Amblyomma maculatum</name>
    <name type="common">Gulf Coast tick</name>
    <dbReference type="NCBI Taxonomy" id="34609"/>
    <lineage>
        <taxon>Eukaryota</taxon>
        <taxon>Metazoa</taxon>
        <taxon>Ecdysozoa</taxon>
        <taxon>Arthropoda</taxon>
        <taxon>Chelicerata</taxon>
        <taxon>Arachnida</taxon>
        <taxon>Acari</taxon>
        <taxon>Parasitiformes</taxon>
        <taxon>Ixodida</taxon>
        <taxon>Ixodoidea</taxon>
        <taxon>Ixodidae</taxon>
        <taxon>Amblyomminae</taxon>
        <taxon>Amblyomma</taxon>
    </lineage>
</organism>